<dbReference type="GO" id="GO:0009231">
    <property type="term" value="P:riboflavin biosynthetic process"/>
    <property type="evidence" value="ECO:0007669"/>
    <property type="project" value="InterPro"/>
</dbReference>
<evidence type="ECO:0000259" key="5">
    <source>
        <dbReference type="Pfam" id="PF01872"/>
    </source>
</evidence>
<evidence type="ECO:0000313" key="6">
    <source>
        <dbReference type="EMBL" id="MBB2893788.1"/>
    </source>
</evidence>
<dbReference type="PANTHER" id="PTHR38011">
    <property type="entry name" value="DIHYDROFOLATE REDUCTASE FAMILY PROTEIN (AFU_ORTHOLOGUE AFUA_8G06820)"/>
    <property type="match status" value="1"/>
</dbReference>
<accession>A0A839N7R4</accession>
<dbReference type="InterPro" id="IPR050765">
    <property type="entry name" value="Riboflavin_Biosynth_HTPR"/>
</dbReference>
<dbReference type="InterPro" id="IPR024072">
    <property type="entry name" value="DHFR-like_dom_sf"/>
</dbReference>
<evidence type="ECO:0000313" key="7">
    <source>
        <dbReference type="Proteomes" id="UP000559182"/>
    </source>
</evidence>
<proteinExistence type="predicted"/>
<dbReference type="Pfam" id="PF01872">
    <property type="entry name" value="RibD_C"/>
    <property type="match status" value="1"/>
</dbReference>
<sequence>MSDAEDVYGPLPLTGGDPLTGEEVAAAYPWPDARVWVRAMMVTTLDGAATGPDGLSGSVSSPADQLVFNAVRRHADAVLIGAGTMRAEQYTPMRAKPADTASRAASGQAPAPVIVVVSASLNLPWDLPVWRESAVRPLVVTSTHADRSQLAIAGEHATVVAMDDITPTAIVDALVDRDLPRIVCEGGPRLLRDLVGAGLVDEADITVSPVFAGTATSPPTPALAQVNSFKLAHVLQGDGALMMRYLAVR</sequence>
<dbReference type="PANTHER" id="PTHR38011:SF7">
    <property type="entry name" value="2,5-DIAMINO-6-RIBOSYLAMINO-4(3H)-PYRIMIDINONE 5'-PHOSPHATE REDUCTASE"/>
    <property type="match status" value="1"/>
</dbReference>
<organism evidence="6 7">
    <name type="scientific">Flexivirga oryzae</name>
    <dbReference type="NCBI Taxonomy" id="1794944"/>
    <lineage>
        <taxon>Bacteria</taxon>
        <taxon>Bacillati</taxon>
        <taxon>Actinomycetota</taxon>
        <taxon>Actinomycetes</taxon>
        <taxon>Micrococcales</taxon>
        <taxon>Dermacoccaceae</taxon>
        <taxon>Flexivirga</taxon>
    </lineage>
</organism>
<evidence type="ECO:0000256" key="3">
    <source>
        <dbReference type="ARBA" id="ARBA00023002"/>
    </source>
</evidence>
<dbReference type="Gene3D" id="3.40.430.10">
    <property type="entry name" value="Dihydrofolate Reductase, subunit A"/>
    <property type="match status" value="1"/>
</dbReference>
<keyword evidence="7" id="KW-1185">Reference proteome</keyword>
<dbReference type="Proteomes" id="UP000559182">
    <property type="component" value="Unassembled WGS sequence"/>
</dbReference>
<evidence type="ECO:0000256" key="1">
    <source>
        <dbReference type="ARBA" id="ARBA00005104"/>
    </source>
</evidence>
<dbReference type="InterPro" id="IPR002734">
    <property type="entry name" value="RibDG_C"/>
</dbReference>
<feature type="region of interest" description="Disordered" evidence="4">
    <location>
        <begin position="1"/>
        <end position="20"/>
    </location>
</feature>
<protein>
    <submittedName>
        <fullName evidence="6">Riboflavin biosynthesis pyrimidine reductase</fullName>
    </submittedName>
</protein>
<gene>
    <name evidence="6" type="ORF">FHU39_003819</name>
</gene>
<keyword evidence="2" id="KW-0521">NADP</keyword>
<dbReference type="EMBL" id="JACHVQ010000003">
    <property type="protein sequence ID" value="MBB2893788.1"/>
    <property type="molecule type" value="Genomic_DNA"/>
</dbReference>
<evidence type="ECO:0000256" key="4">
    <source>
        <dbReference type="SAM" id="MobiDB-lite"/>
    </source>
</evidence>
<comment type="caution">
    <text evidence="6">The sequence shown here is derived from an EMBL/GenBank/DDBJ whole genome shotgun (WGS) entry which is preliminary data.</text>
</comment>
<dbReference type="AlphaFoldDB" id="A0A839N7R4"/>
<evidence type="ECO:0000256" key="2">
    <source>
        <dbReference type="ARBA" id="ARBA00022857"/>
    </source>
</evidence>
<feature type="domain" description="Bacterial bifunctional deaminase-reductase C-terminal" evidence="5">
    <location>
        <begin position="36"/>
        <end position="236"/>
    </location>
</feature>
<name>A0A839N7R4_9MICO</name>
<dbReference type="GO" id="GO:0008703">
    <property type="term" value="F:5-amino-6-(5-phosphoribosylamino)uracil reductase activity"/>
    <property type="evidence" value="ECO:0007669"/>
    <property type="project" value="InterPro"/>
</dbReference>
<dbReference type="SUPFAM" id="SSF53597">
    <property type="entry name" value="Dihydrofolate reductase-like"/>
    <property type="match status" value="1"/>
</dbReference>
<dbReference type="RefSeq" id="WP_183322221.1">
    <property type="nucleotide sequence ID" value="NZ_JACHVQ010000003.1"/>
</dbReference>
<reference evidence="6 7" key="1">
    <citation type="submission" date="2020-08" db="EMBL/GenBank/DDBJ databases">
        <title>Sequencing the genomes of 1000 actinobacteria strains.</title>
        <authorList>
            <person name="Klenk H.-P."/>
        </authorList>
    </citation>
    <scope>NUCLEOTIDE SEQUENCE [LARGE SCALE GENOMIC DNA]</scope>
    <source>
        <strain evidence="6 7">DSM 105369</strain>
    </source>
</reference>
<keyword evidence="3" id="KW-0560">Oxidoreductase</keyword>
<comment type="pathway">
    <text evidence="1">Cofactor biosynthesis; riboflavin biosynthesis.</text>
</comment>